<dbReference type="EMBL" id="KE343961">
    <property type="protein sequence ID" value="EXB49818.1"/>
    <property type="molecule type" value="Genomic_DNA"/>
</dbReference>
<evidence type="ECO:0000313" key="3">
    <source>
        <dbReference type="Proteomes" id="UP000030645"/>
    </source>
</evidence>
<evidence type="ECO:0000313" key="2">
    <source>
        <dbReference type="EMBL" id="EXB49818.1"/>
    </source>
</evidence>
<sequence length="199" mass="21835">MGSIGRLQPTATVTAGMTVAISEPNTAASYGLRWLGTTALFVTAWVQYGWVRIIQSSCPGYCSCTGTCFEDEDRPGVFFSNLRVTEQSGSREIKATQERRQKGGCLNRGIQPNLFPLGLSSLSCLGRRRPSPFRHLVSQLPSGLQSQSPLSPSRVSSRSRSRRMDNFLSSSSNNTQTSGSRLIYVCFVFDVGWTTLLHV</sequence>
<evidence type="ECO:0000256" key="1">
    <source>
        <dbReference type="SAM" id="MobiDB-lite"/>
    </source>
</evidence>
<reference evidence="3" key="1">
    <citation type="submission" date="2013-01" db="EMBL/GenBank/DDBJ databases">
        <title>Draft Genome Sequence of a Mulberry Tree, Morus notabilis C.K. Schneid.</title>
        <authorList>
            <person name="He N."/>
            <person name="Zhao S."/>
        </authorList>
    </citation>
    <scope>NUCLEOTIDE SEQUENCE</scope>
</reference>
<organism evidence="2 3">
    <name type="scientific">Morus notabilis</name>
    <dbReference type="NCBI Taxonomy" id="981085"/>
    <lineage>
        <taxon>Eukaryota</taxon>
        <taxon>Viridiplantae</taxon>
        <taxon>Streptophyta</taxon>
        <taxon>Embryophyta</taxon>
        <taxon>Tracheophyta</taxon>
        <taxon>Spermatophyta</taxon>
        <taxon>Magnoliopsida</taxon>
        <taxon>eudicotyledons</taxon>
        <taxon>Gunneridae</taxon>
        <taxon>Pentapetalae</taxon>
        <taxon>rosids</taxon>
        <taxon>fabids</taxon>
        <taxon>Rosales</taxon>
        <taxon>Moraceae</taxon>
        <taxon>Moreae</taxon>
        <taxon>Morus</taxon>
    </lineage>
</organism>
<dbReference type="AlphaFoldDB" id="W9R054"/>
<gene>
    <name evidence="2" type="ORF">L484_006356</name>
</gene>
<accession>W9R054</accession>
<keyword evidence="3" id="KW-1185">Reference proteome</keyword>
<feature type="compositionally biased region" description="Low complexity" evidence="1">
    <location>
        <begin position="140"/>
        <end position="158"/>
    </location>
</feature>
<protein>
    <submittedName>
        <fullName evidence="2">Uncharacterized protein</fullName>
    </submittedName>
</protein>
<proteinExistence type="predicted"/>
<feature type="region of interest" description="Disordered" evidence="1">
    <location>
        <begin position="140"/>
        <end position="176"/>
    </location>
</feature>
<dbReference type="Proteomes" id="UP000030645">
    <property type="component" value="Unassembled WGS sequence"/>
</dbReference>
<name>W9R054_9ROSA</name>